<protein>
    <submittedName>
        <fullName evidence="1">Uncharacterized protein</fullName>
    </submittedName>
</protein>
<dbReference type="EMBL" id="JAAGVY010000025">
    <property type="protein sequence ID" value="NEN24428.1"/>
    <property type="molecule type" value="Genomic_DNA"/>
</dbReference>
<gene>
    <name evidence="1" type="ORF">G3O08_13030</name>
</gene>
<reference evidence="1 2" key="1">
    <citation type="submission" date="2020-02" db="EMBL/GenBank/DDBJ databases">
        <title>Out from the shadows clarifying the taxonomy of the family Cryomorphaceae and related taxa by utilizing the GTDB taxonomic framework.</title>
        <authorList>
            <person name="Bowman J.P."/>
        </authorList>
    </citation>
    <scope>NUCLEOTIDE SEQUENCE [LARGE SCALE GENOMIC DNA]</scope>
    <source>
        <strain evidence="1 2">QSSC 1-22</strain>
    </source>
</reference>
<evidence type="ECO:0000313" key="2">
    <source>
        <dbReference type="Proteomes" id="UP000486602"/>
    </source>
</evidence>
<evidence type="ECO:0000313" key="1">
    <source>
        <dbReference type="EMBL" id="NEN24428.1"/>
    </source>
</evidence>
<sequence length="324" mass="36591">MRLLFLFFLLSCQHIFAQKAYMPYELERYSPDIYVNALKNEDINFKSELDALEFYFLAYKAQRAVDPENYFPKADKKRDEAAAFLISNFPEGYAMAFLEFLQSSGNSESCNALISAASDYKILLPYQFMAAYVLGERTLENQFLDEMDNAGMLSDVLKSFGENAMRAIQNNTLVISQGMQDLIALKYAAKQSNRTIEVTNIFAEKLAAFNRIKTDNISAKTKNFIWISPSISSEFTTQYKQSLYLWGIGFALSDSDKNLAVAIQSTGRSFVGLSHKADSPADRGLIQSYSYFAKAYQAYALESGEDMDISKSGKISLYITNQIK</sequence>
<dbReference type="AlphaFoldDB" id="A0A7K3WSD2"/>
<name>A0A7K3WSD2_9FLAO</name>
<dbReference type="RefSeq" id="WP_163285820.1">
    <property type="nucleotide sequence ID" value="NZ_JAAGVY010000025.1"/>
</dbReference>
<dbReference type="Proteomes" id="UP000486602">
    <property type="component" value="Unassembled WGS sequence"/>
</dbReference>
<proteinExistence type="predicted"/>
<accession>A0A7K3WSD2</accession>
<comment type="caution">
    <text evidence="1">The sequence shown here is derived from an EMBL/GenBank/DDBJ whole genome shotgun (WGS) entry which is preliminary data.</text>
</comment>
<organism evidence="1 2">
    <name type="scientific">Cryomorpha ignava</name>
    <dbReference type="NCBI Taxonomy" id="101383"/>
    <lineage>
        <taxon>Bacteria</taxon>
        <taxon>Pseudomonadati</taxon>
        <taxon>Bacteroidota</taxon>
        <taxon>Flavobacteriia</taxon>
        <taxon>Flavobacteriales</taxon>
        <taxon>Cryomorphaceae</taxon>
        <taxon>Cryomorpha</taxon>
    </lineage>
</organism>
<keyword evidence="2" id="KW-1185">Reference proteome</keyword>